<gene>
    <name evidence="2" type="ORF">S03H2_34067</name>
</gene>
<dbReference type="Gene3D" id="3.20.20.210">
    <property type="match status" value="1"/>
</dbReference>
<comment type="caution">
    <text evidence="2">The sequence shown here is derived from an EMBL/GenBank/DDBJ whole genome shotgun (WGS) entry which is preliminary data.</text>
</comment>
<dbReference type="InterPro" id="IPR000257">
    <property type="entry name" value="Uroporphyrinogen_deCOase"/>
</dbReference>
<dbReference type="GO" id="GO:0004853">
    <property type="term" value="F:uroporphyrinogen decarboxylase activity"/>
    <property type="evidence" value="ECO:0007669"/>
    <property type="project" value="InterPro"/>
</dbReference>
<dbReference type="Pfam" id="PF01208">
    <property type="entry name" value="URO-D"/>
    <property type="match status" value="1"/>
</dbReference>
<dbReference type="InterPro" id="IPR038071">
    <property type="entry name" value="UROD/MetE-like_sf"/>
</dbReference>
<name>X1HGB7_9ZZZZ</name>
<dbReference type="GO" id="GO:0006779">
    <property type="term" value="P:porphyrin-containing compound biosynthetic process"/>
    <property type="evidence" value="ECO:0007669"/>
    <property type="project" value="InterPro"/>
</dbReference>
<evidence type="ECO:0000313" key="2">
    <source>
        <dbReference type="EMBL" id="GAH52874.1"/>
    </source>
</evidence>
<dbReference type="SUPFAM" id="SSF51726">
    <property type="entry name" value="UROD/MetE-like"/>
    <property type="match status" value="1"/>
</dbReference>
<feature type="non-terminal residue" evidence="2">
    <location>
        <position position="1"/>
    </location>
</feature>
<dbReference type="EMBL" id="BARU01020772">
    <property type="protein sequence ID" value="GAH52874.1"/>
    <property type="molecule type" value="Genomic_DNA"/>
</dbReference>
<organism evidence="2">
    <name type="scientific">marine sediment metagenome</name>
    <dbReference type="NCBI Taxonomy" id="412755"/>
    <lineage>
        <taxon>unclassified sequences</taxon>
        <taxon>metagenomes</taxon>
        <taxon>ecological metagenomes</taxon>
    </lineage>
</organism>
<sequence>LDEYYRLEQMLRDDGVIVTGLGYSPMQQIMRYWIGYERFFYELHDHPTKVERLYELAIELSKKMLDIVANSPVEVSTVCGNWSDDVHTPIFKKYFVPWLRDAVEFLHSKGKLSQVHIDGEMKRLIPMFLETGVDVAEAWSPAPMTSVTTAELKKAWGRKDWSWL</sequence>
<feature type="domain" description="Uroporphyrinogen decarboxylase (URO-D)" evidence="1">
    <location>
        <begin position="13"/>
        <end position="136"/>
    </location>
</feature>
<proteinExistence type="predicted"/>
<accession>X1HGB7</accession>
<evidence type="ECO:0000259" key="1">
    <source>
        <dbReference type="Pfam" id="PF01208"/>
    </source>
</evidence>
<reference evidence="2" key="1">
    <citation type="journal article" date="2014" name="Front. Microbiol.">
        <title>High frequency of phylogenetically diverse reductive dehalogenase-homologous genes in deep subseafloor sedimentary metagenomes.</title>
        <authorList>
            <person name="Kawai M."/>
            <person name="Futagami T."/>
            <person name="Toyoda A."/>
            <person name="Takaki Y."/>
            <person name="Nishi S."/>
            <person name="Hori S."/>
            <person name="Arai W."/>
            <person name="Tsubouchi T."/>
            <person name="Morono Y."/>
            <person name="Uchiyama I."/>
            <person name="Ito T."/>
            <person name="Fujiyama A."/>
            <person name="Inagaki F."/>
            <person name="Takami H."/>
        </authorList>
    </citation>
    <scope>NUCLEOTIDE SEQUENCE</scope>
    <source>
        <strain evidence="2">Expedition CK06-06</strain>
    </source>
</reference>
<protein>
    <recommendedName>
        <fullName evidence="1">Uroporphyrinogen decarboxylase (URO-D) domain-containing protein</fullName>
    </recommendedName>
</protein>
<dbReference type="AlphaFoldDB" id="X1HGB7"/>